<protein>
    <submittedName>
        <fullName evidence="2">Uncharacterized protein</fullName>
    </submittedName>
</protein>
<comment type="caution">
    <text evidence="2">The sequence shown here is derived from an EMBL/GenBank/DDBJ whole genome shotgun (WGS) entry which is preliminary data.</text>
</comment>
<dbReference type="EMBL" id="JACIIV010000021">
    <property type="protein sequence ID" value="MBB6228590.1"/>
    <property type="molecule type" value="Genomic_DNA"/>
</dbReference>
<evidence type="ECO:0000256" key="1">
    <source>
        <dbReference type="SAM" id="MobiDB-lite"/>
    </source>
</evidence>
<accession>A0A841L823</accession>
<feature type="compositionally biased region" description="Polar residues" evidence="1">
    <location>
        <begin position="148"/>
        <end position="162"/>
    </location>
</feature>
<dbReference type="AlphaFoldDB" id="A0A841L823"/>
<proteinExistence type="predicted"/>
<dbReference type="Proteomes" id="UP000538147">
    <property type="component" value="Unassembled WGS sequence"/>
</dbReference>
<organism evidence="2 3">
    <name type="scientific">Polymorphobacter multimanifer</name>
    <dbReference type="NCBI Taxonomy" id="1070431"/>
    <lineage>
        <taxon>Bacteria</taxon>
        <taxon>Pseudomonadati</taxon>
        <taxon>Pseudomonadota</taxon>
        <taxon>Alphaproteobacteria</taxon>
        <taxon>Sphingomonadales</taxon>
        <taxon>Sphingosinicellaceae</taxon>
        <taxon>Polymorphobacter</taxon>
    </lineage>
</organism>
<evidence type="ECO:0000313" key="2">
    <source>
        <dbReference type="EMBL" id="MBB6228590.1"/>
    </source>
</evidence>
<gene>
    <name evidence="2" type="ORF">FHS79_002780</name>
</gene>
<reference evidence="2 3" key="1">
    <citation type="submission" date="2020-08" db="EMBL/GenBank/DDBJ databases">
        <title>Genomic Encyclopedia of Type Strains, Phase IV (KMG-IV): sequencing the most valuable type-strain genomes for metagenomic binning, comparative biology and taxonomic classification.</title>
        <authorList>
            <person name="Goeker M."/>
        </authorList>
    </citation>
    <scope>NUCLEOTIDE SEQUENCE [LARGE SCALE GENOMIC DNA]</scope>
    <source>
        <strain evidence="2 3">DSM 102189</strain>
    </source>
</reference>
<keyword evidence="3" id="KW-1185">Reference proteome</keyword>
<name>A0A841L823_9SPHN</name>
<feature type="region of interest" description="Disordered" evidence="1">
    <location>
        <begin position="1"/>
        <end position="207"/>
    </location>
</feature>
<evidence type="ECO:0000313" key="3">
    <source>
        <dbReference type="Proteomes" id="UP000538147"/>
    </source>
</evidence>
<feature type="compositionally biased region" description="Polar residues" evidence="1">
    <location>
        <begin position="1"/>
        <end position="12"/>
    </location>
</feature>
<sequence length="207" mass="21968">MLVTPSNVSSVERTAALGRQITLNDAPKRPQPVGPAPSGNPGGTPLEGDEDQLNTVSTSAPLDHCLRASLQEPWFRQAPPAPGPVERTSSADPTPKQHRHGQSTGEKATMHRLCNPARRSAQSPRPKLAQRLRPVSGAGALKHEVATGTATWRTGQTGQGSVPTLPDRTRTGQNGHRKTSPASHLNGRAFPERPAFLSRGMAAMQPS</sequence>